<feature type="non-terminal residue" evidence="2">
    <location>
        <position position="1"/>
    </location>
</feature>
<dbReference type="EMBL" id="AJWY01014179">
    <property type="protein sequence ID" value="EKC44477.1"/>
    <property type="molecule type" value="Genomic_DNA"/>
</dbReference>
<comment type="caution">
    <text evidence="2">The sequence shown here is derived from an EMBL/GenBank/DDBJ whole genome shotgun (WGS) entry which is preliminary data.</text>
</comment>
<evidence type="ECO:0000259" key="1">
    <source>
        <dbReference type="Pfam" id="PF13614"/>
    </source>
</evidence>
<evidence type="ECO:0000313" key="2">
    <source>
        <dbReference type="EMBL" id="EKC44477.1"/>
    </source>
</evidence>
<organism evidence="2">
    <name type="scientific">human gut metagenome</name>
    <dbReference type="NCBI Taxonomy" id="408170"/>
    <lineage>
        <taxon>unclassified sequences</taxon>
        <taxon>metagenomes</taxon>
        <taxon>organismal metagenomes</taxon>
    </lineage>
</organism>
<reference evidence="2" key="1">
    <citation type="journal article" date="2013" name="Environ. Microbiol.">
        <title>Microbiota from the distal guts of lean and obese adolescents exhibit partial functional redundancy besides clear differences in community structure.</title>
        <authorList>
            <person name="Ferrer M."/>
            <person name="Ruiz A."/>
            <person name="Lanza F."/>
            <person name="Haange S.B."/>
            <person name="Oberbach A."/>
            <person name="Till H."/>
            <person name="Bargiela R."/>
            <person name="Campoy C."/>
            <person name="Segura M.T."/>
            <person name="Richter M."/>
            <person name="von Bergen M."/>
            <person name="Seifert J."/>
            <person name="Suarez A."/>
        </authorList>
    </citation>
    <scope>NUCLEOTIDE SEQUENCE</scope>
</reference>
<protein>
    <submittedName>
        <fullName evidence="2">Cobyrinic acid ac-diamide synthase</fullName>
    </submittedName>
</protein>
<name>K1R609_9ZZZZ</name>
<dbReference type="InterPro" id="IPR025669">
    <property type="entry name" value="AAA_dom"/>
</dbReference>
<proteinExistence type="predicted"/>
<feature type="domain" description="AAA" evidence="1">
    <location>
        <begin position="1"/>
        <end position="57"/>
    </location>
</feature>
<dbReference type="AlphaFoldDB" id="K1R609"/>
<dbReference type="Gene3D" id="3.40.50.300">
    <property type="entry name" value="P-loop containing nucleotide triphosphate hydrolases"/>
    <property type="match status" value="1"/>
</dbReference>
<gene>
    <name evidence="2" type="ORF">LEA_20629</name>
</gene>
<dbReference type="PANTHER" id="PTHR13696:SF52">
    <property type="entry name" value="PARA FAMILY PROTEIN CT_582"/>
    <property type="match status" value="1"/>
</dbReference>
<dbReference type="InterPro" id="IPR050678">
    <property type="entry name" value="DNA_Partitioning_ATPase"/>
</dbReference>
<dbReference type="Pfam" id="PF13614">
    <property type="entry name" value="AAA_31"/>
    <property type="match status" value="1"/>
</dbReference>
<dbReference type="SUPFAM" id="SSF52540">
    <property type="entry name" value="P-loop containing nucleoside triphosphate hydrolases"/>
    <property type="match status" value="1"/>
</dbReference>
<dbReference type="CDD" id="cd02042">
    <property type="entry name" value="ParAB_family"/>
    <property type="match status" value="1"/>
</dbReference>
<sequence>IIIDCPPSLGLITANALTVADTFLVPIQCEYYALEGLSQLINTVRRIKRQYNESIEIEGVLLTMYDGRLNLTQQVVDEVKKFFPRKVFKTVVPRGVRLSEAPSFGMPVIYYDKSCKGSQAYTALAEEIVGKERG</sequence>
<accession>K1R609</accession>
<dbReference type="PANTHER" id="PTHR13696">
    <property type="entry name" value="P-LOOP CONTAINING NUCLEOSIDE TRIPHOSPHATE HYDROLASE"/>
    <property type="match status" value="1"/>
</dbReference>
<dbReference type="InterPro" id="IPR027417">
    <property type="entry name" value="P-loop_NTPase"/>
</dbReference>